<keyword evidence="3" id="KW-1185">Reference proteome</keyword>
<proteinExistence type="predicted"/>
<organism evidence="2 3">
    <name type="scientific">Nocardiopsis composta</name>
    <dbReference type="NCBI Taxonomy" id="157465"/>
    <lineage>
        <taxon>Bacteria</taxon>
        <taxon>Bacillati</taxon>
        <taxon>Actinomycetota</taxon>
        <taxon>Actinomycetes</taxon>
        <taxon>Streptosporangiales</taxon>
        <taxon>Nocardiopsidaceae</taxon>
        <taxon>Nocardiopsis</taxon>
    </lineage>
</organism>
<evidence type="ECO:0000313" key="2">
    <source>
        <dbReference type="EMBL" id="MBB5431371.1"/>
    </source>
</evidence>
<reference evidence="2 3" key="1">
    <citation type="submission" date="2020-08" db="EMBL/GenBank/DDBJ databases">
        <title>Sequencing the genomes of 1000 actinobacteria strains.</title>
        <authorList>
            <person name="Klenk H.-P."/>
        </authorList>
    </citation>
    <scope>NUCLEOTIDE SEQUENCE [LARGE SCALE GENOMIC DNA]</scope>
    <source>
        <strain evidence="2 3">DSM 44551</strain>
    </source>
</reference>
<name>A0A7W8QJ58_9ACTN</name>
<dbReference type="AlphaFoldDB" id="A0A7W8QJ58"/>
<gene>
    <name evidence="2" type="ORF">HDA36_001455</name>
</gene>
<feature type="coiled-coil region" evidence="1">
    <location>
        <begin position="49"/>
        <end position="76"/>
    </location>
</feature>
<keyword evidence="1" id="KW-0175">Coiled coil</keyword>
<protein>
    <submittedName>
        <fullName evidence="2">Plasmid stabilization system protein ParE</fullName>
    </submittedName>
</protein>
<evidence type="ECO:0000256" key="1">
    <source>
        <dbReference type="SAM" id="Coils"/>
    </source>
</evidence>
<dbReference type="EMBL" id="JACHDB010000001">
    <property type="protein sequence ID" value="MBB5431371.1"/>
    <property type="molecule type" value="Genomic_DNA"/>
</dbReference>
<evidence type="ECO:0000313" key="3">
    <source>
        <dbReference type="Proteomes" id="UP000572635"/>
    </source>
</evidence>
<sequence>MSTDDLRDRIAEAVERWVRSIPVPPPWEPSSIRWQAGEVADAVMAVVGPEEAEARLAELEAENEQLREALSHARRFTWELEPSGDWLNLEHRGADIWRVTRDGDEVAVVTGQEAALARARQIAGEAP</sequence>
<dbReference type="RefSeq" id="WP_184390988.1">
    <property type="nucleotide sequence ID" value="NZ_JACHDB010000001.1"/>
</dbReference>
<comment type="caution">
    <text evidence="2">The sequence shown here is derived from an EMBL/GenBank/DDBJ whole genome shotgun (WGS) entry which is preliminary data.</text>
</comment>
<accession>A0A7W8QJ58</accession>
<dbReference type="Proteomes" id="UP000572635">
    <property type="component" value="Unassembled WGS sequence"/>
</dbReference>